<keyword evidence="5 6" id="KW-0472">Membrane</keyword>
<dbReference type="EMBL" id="JAAXYH010000003">
    <property type="protein sequence ID" value="NMH64765.1"/>
    <property type="molecule type" value="Genomic_DNA"/>
</dbReference>
<feature type="domain" description="Cytochrome b561 bacterial/Ni-hydrogenase" evidence="7">
    <location>
        <begin position="10"/>
        <end position="182"/>
    </location>
</feature>
<sequence length="225" mass="25098">MSAKEIKIKVWDLPTRVFHWGMVLLLACLWWSADAGEMQWHQLLAYTLLVFIGFRILWGFVGSDTARFKQFVHGPKRVVDYLKSGRRGELPATLGHNPLGGYMVLALISTLSLQLATGLFATDEIFTEGPLYSWVSAETASSLTWLHKQNFLLILGLAAIHIAAVALHWFKGDKLVWAMVSGYKKHNGCGDTRLRFTSVLVAIALLSILGSLVFVTLMRPVLQSL</sequence>
<name>A0A972FRG9_9GAMM</name>
<evidence type="ECO:0000256" key="5">
    <source>
        <dbReference type="ARBA" id="ARBA00023136"/>
    </source>
</evidence>
<feature type="transmembrane region" description="Helical" evidence="6">
    <location>
        <begin position="17"/>
        <end position="36"/>
    </location>
</feature>
<keyword evidence="2" id="KW-1003">Cell membrane</keyword>
<feature type="transmembrane region" description="Helical" evidence="6">
    <location>
        <begin position="43"/>
        <end position="61"/>
    </location>
</feature>
<dbReference type="RefSeq" id="WP_169563454.1">
    <property type="nucleotide sequence ID" value="NZ_JAAXYH010000003.1"/>
</dbReference>
<keyword evidence="9" id="KW-1185">Reference proteome</keyword>
<dbReference type="InterPro" id="IPR011577">
    <property type="entry name" value="Cyt_b561_bac/Ni-Hgenase"/>
</dbReference>
<comment type="subcellular location">
    <subcellularLocation>
        <location evidence="1">Cell membrane</location>
        <topology evidence="1">Multi-pass membrane protein</topology>
    </subcellularLocation>
</comment>
<dbReference type="AlphaFoldDB" id="A0A972FRG9"/>
<evidence type="ECO:0000313" key="9">
    <source>
        <dbReference type="Proteomes" id="UP000737113"/>
    </source>
</evidence>
<organism evidence="8 9">
    <name type="scientific">Shewanella salipaludis</name>
    <dbReference type="NCBI Taxonomy" id="2723052"/>
    <lineage>
        <taxon>Bacteria</taxon>
        <taxon>Pseudomonadati</taxon>
        <taxon>Pseudomonadota</taxon>
        <taxon>Gammaproteobacteria</taxon>
        <taxon>Alteromonadales</taxon>
        <taxon>Shewanellaceae</taxon>
        <taxon>Shewanella</taxon>
    </lineage>
</organism>
<dbReference type="GO" id="GO:0022904">
    <property type="term" value="P:respiratory electron transport chain"/>
    <property type="evidence" value="ECO:0007669"/>
    <property type="project" value="InterPro"/>
</dbReference>
<evidence type="ECO:0000256" key="3">
    <source>
        <dbReference type="ARBA" id="ARBA00022692"/>
    </source>
</evidence>
<evidence type="ECO:0000256" key="2">
    <source>
        <dbReference type="ARBA" id="ARBA00022475"/>
    </source>
</evidence>
<dbReference type="GO" id="GO:0020037">
    <property type="term" value="F:heme binding"/>
    <property type="evidence" value="ECO:0007669"/>
    <property type="project" value="TreeGrafter"/>
</dbReference>
<evidence type="ECO:0000259" key="7">
    <source>
        <dbReference type="Pfam" id="PF01292"/>
    </source>
</evidence>
<dbReference type="Gene3D" id="1.20.950.20">
    <property type="entry name" value="Transmembrane di-heme cytochromes, Chain C"/>
    <property type="match status" value="1"/>
</dbReference>
<evidence type="ECO:0000256" key="4">
    <source>
        <dbReference type="ARBA" id="ARBA00022989"/>
    </source>
</evidence>
<dbReference type="PANTHER" id="PTHR30485">
    <property type="entry name" value="NI/FE-HYDROGENASE 1 B-TYPE CYTOCHROME SUBUNIT"/>
    <property type="match status" value="1"/>
</dbReference>
<gene>
    <name evidence="8" type="ORF">HC757_06235</name>
</gene>
<dbReference type="PROSITE" id="PS51257">
    <property type="entry name" value="PROKAR_LIPOPROTEIN"/>
    <property type="match status" value="1"/>
</dbReference>
<keyword evidence="3 6" id="KW-0812">Transmembrane</keyword>
<dbReference type="InterPro" id="IPR016174">
    <property type="entry name" value="Di-haem_cyt_TM"/>
</dbReference>
<dbReference type="GO" id="GO:0009055">
    <property type="term" value="F:electron transfer activity"/>
    <property type="evidence" value="ECO:0007669"/>
    <property type="project" value="InterPro"/>
</dbReference>
<dbReference type="SUPFAM" id="SSF81342">
    <property type="entry name" value="Transmembrane di-heme cytochromes"/>
    <property type="match status" value="1"/>
</dbReference>
<evidence type="ECO:0000256" key="1">
    <source>
        <dbReference type="ARBA" id="ARBA00004651"/>
    </source>
</evidence>
<protein>
    <submittedName>
        <fullName evidence="8">Cytochrome B</fullName>
    </submittedName>
</protein>
<feature type="transmembrane region" description="Helical" evidence="6">
    <location>
        <begin position="151"/>
        <end position="170"/>
    </location>
</feature>
<evidence type="ECO:0000313" key="8">
    <source>
        <dbReference type="EMBL" id="NMH64765.1"/>
    </source>
</evidence>
<dbReference type="GO" id="GO:0005886">
    <property type="term" value="C:plasma membrane"/>
    <property type="evidence" value="ECO:0007669"/>
    <property type="project" value="UniProtKB-SubCell"/>
</dbReference>
<feature type="transmembrane region" description="Helical" evidence="6">
    <location>
        <begin position="99"/>
        <end position="121"/>
    </location>
</feature>
<feature type="transmembrane region" description="Helical" evidence="6">
    <location>
        <begin position="196"/>
        <end position="217"/>
    </location>
</feature>
<accession>A0A972FRG9</accession>
<dbReference type="InterPro" id="IPR051542">
    <property type="entry name" value="Hydrogenase_cytochrome"/>
</dbReference>
<reference evidence="8" key="1">
    <citation type="submission" date="2020-04" db="EMBL/GenBank/DDBJ databases">
        <title>Description of Shewanella salipaludis sp. nov., isolated from a salt marsh.</title>
        <authorList>
            <person name="Park S."/>
            <person name="Yoon J.-H."/>
        </authorList>
    </citation>
    <scope>NUCLEOTIDE SEQUENCE</scope>
    <source>
        <strain evidence="8">SHSM-M6</strain>
    </source>
</reference>
<comment type="caution">
    <text evidence="8">The sequence shown here is derived from an EMBL/GenBank/DDBJ whole genome shotgun (WGS) entry which is preliminary data.</text>
</comment>
<dbReference type="PANTHER" id="PTHR30485:SF2">
    <property type="entry name" value="BLL0597 PROTEIN"/>
    <property type="match status" value="1"/>
</dbReference>
<evidence type="ECO:0000256" key="6">
    <source>
        <dbReference type="SAM" id="Phobius"/>
    </source>
</evidence>
<proteinExistence type="predicted"/>
<dbReference type="Proteomes" id="UP000737113">
    <property type="component" value="Unassembled WGS sequence"/>
</dbReference>
<keyword evidence="4 6" id="KW-1133">Transmembrane helix</keyword>
<dbReference type="Pfam" id="PF01292">
    <property type="entry name" value="Ni_hydr_CYTB"/>
    <property type="match status" value="1"/>
</dbReference>